<evidence type="ECO:0000256" key="1">
    <source>
        <dbReference type="ARBA" id="ARBA00004651"/>
    </source>
</evidence>
<dbReference type="GO" id="GO:0005886">
    <property type="term" value="C:plasma membrane"/>
    <property type="evidence" value="ECO:0007669"/>
    <property type="project" value="UniProtKB-SubCell"/>
</dbReference>
<evidence type="ECO:0000256" key="4">
    <source>
        <dbReference type="ARBA" id="ARBA00022989"/>
    </source>
</evidence>
<keyword evidence="4 6" id="KW-1133">Transmembrane helix</keyword>
<keyword evidence="5 6" id="KW-0472">Membrane</keyword>
<feature type="transmembrane region" description="Helical" evidence="6">
    <location>
        <begin position="79"/>
        <end position="102"/>
    </location>
</feature>
<feature type="transmembrane region" description="Helical" evidence="6">
    <location>
        <begin position="408"/>
        <end position="430"/>
    </location>
</feature>
<evidence type="ECO:0000256" key="6">
    <source>
        <dbReference type="SAM" id="Phobius"/>
    </source>
</evidence>
<feature type="transmembrane region" description="Helical" evidence="6">
    <location>
        <begin position="442"/>
        <end position="467"/>
    </location>
</feature>
<feature type="transmembrane region" description="Helical" evidence="6">
    <location>
        <begin position="352"/>
        <end position="373"/>
    </location>
</feature>
<feature type="transmembrane region" description="Helical" evidence="6">
    <location>
        <begin position="279"/>
        <end position="299"/>
    </location>
</feature>
<protein>
    <submittedName>
        <fullName evidence="7">Polysaccharide biosynthesis protein</fullName>
    </submittedName>
</protein>
<dbReference type="AlphaFoldDB" id="A0A6B3VXG8"/>
<sequence>MLKGAFILTFAAILTKVLSAIYRVPFQNIVGDVGFYIYQQVYPFYGIALVFSTYGFPVVISKLYVEFSEKKDQQLLKKFILVSFTVLFLVGLLAFFVLYIGADWIALKMKDQNLAMLLRISSIAFLFMPFIALIRGIYQGKGDMVPTAVSQVGEQFIRVATILVVSAVLLNNGYSLYFASGGAVFGSITGALTSTCILIIFLISRKEYKRFPKGKQMIKTPGLIKALLIQGFAVCFSGMLLILIQLADSMNLYSLLVFSGIDEYSAKELKGIYDRGQPLIQLGTVAATSISLSLVPLISSAKINKTNEFLKEQIQLALKISIVIGAGATAGLWCIIAPVNTMLFENSDGSEILGTLSLMIVLMSVIMTLIAVLQGLGYMFFPAVIVMVGAVLKYFLNRIFVPDYGTLGAAIASLLALFLVFVIFTIKIIFILRVPLLSKRFFIITILAISSMVILLEGYLGVTNFLYSLVYSDRLASTVQALSAVIIGGGVYLFIIIKSGVFQANELKVLPFGRRLLRLLPKKLG</sequence>
<evidence type="ECO:0000313" key="8">
    <source>
        <dbReference type="Proteomes" id="UP000472971"/>
    </source>
</evidence>
<evidence type="ECO:0000256" key="2">
    <source>
        <dbReference type="ARBA" id="ARBA00022475"/>
    </source>
</evidence>
<feature type="transmembrane region" description="Helical" evidence="6">
    <location>
        <begin position="43"/>
        <end position="67"/>
    </location>
</feature>
<feature type="transmembrane region" description="Helical" evidence="6">
    <location>
        <begin position="223"/>
        <end position="247"/>
    </location>
</feature>
<dbReference type="Proteomes" id="UP000472971">
    <property type="component" value="Unassembled WGS sequence"/>
</dbReference>
<dbReference type="InterPro" id="IPR050833">
    <property type="entry name" value="Poly_Biosynth_Transport"/>
</dbReference>
<comment type="subcellular location">
    <subcellularLocation>
        <location evidence="1">Cell membrane</location>
        <topology evidence="1">Multi-pass membrane protein</topology>
    </subcellularLocation>
</comment>
<dbReference type="InterPro" id="IPR002797">
    <property type="entry name" value="Polysacc_synth"/>
</dbReference>
<dbReference type="PIRSF" id="PIRSF038958">
    <property type="entry name" value="PG_synth_SpoVB"/>
    <property type="match status" value="1"/>
</dbReference>
<dbReference type="EMBL" id="JAAIWN010000046">
    <property type="protein sequence ID" value="NEY82789.1"/>
    <property type="molecule type" value="Genomic_DNA"/>
</dbReference>
<feature type="transmembrane region" description="Helical" evidence="6">
    <location>
        <begin position="378"/>
        <end position="396"/>
    </location>
</feature>
<gene>
    <name evidence="7" type="ORF">G4D64_15060</name>
</gene>
<organism evidence="7 8">
    <name type="scientific">Bacillus aquiflavi</name>
    <dbReference type="NCBI Taxonomy" id="2672567"/>
    <lineage>
        <taxon>Bacteria</taxon>
        <taxon>Bacillati</taxon>
        <taxon>Bacillota</taxon>
        <taxon>Bacilli</taxon>
        <taxon>Bacillales</taxon>
        <taxon>Bacillaceae</taxon>
        <taxon>Bacillus</taxon>
    </lineage>
</organism>
<comment type="caution">
    <text evidence="7">The sequence shown here is derived from an EMBL/GenBank/DDBJ whole genome shotgun (WGS) entry which is preliminary data.</text>
</comment>
<reference evidence="7 8" key="1">
    <citation type="submission" date="2020-02" db="EMBL/GenBank/DDBJ databases">
        <title>Bacillus aquiflavi sp. nov., isolated from yellow water of strong flavor Chinese baijiu in Yibin region of China.</title>
        <authorList>
            <person name="Xie J."/>
        </authorList>
    </citation>
    <scope>NUCLEOTIDE SEQUENCE [LARGE SCALE GENOMIC DNA]</scope>
    <source>
        <strain evidence="7 8">3H-10</strain>
    </source>
</reference>
<feature type="transmembrane region" description="Helical" evidence="6">
    <location>
        <begin position="114"/>
        <end position="134"/>
    </location>
</feature>
<evidence type="ECO:0000313" key="7">
    <source>
        <dbReference type="EMBL" id="NEY82789.1"/>
    </source>
</evidence>
<accession>A0A6B3VXG8</accession>
<dbReference type="PANTHER" id="PTHR30250">
    <property type="entry name" value="PST FAMILY PREDICTED COLANIC ACID TRANSPORTER"/>
    <property type="match status" value="1"/>
</dbReference>
<keyword evidence="3 6" id="KW-0812">Transmembrane</keyword>
<dbReference type="InterPro" id="IPR024923">
    <property type="entry name" value="PG_synth_SpoVB"/>
</dbReference>
<dbReference type="PANTHER" id="PTHR30250:SF29">
    <property type="entry name" value="POLYSACCHARIDE BIOSYNTHESIS PROTEIN C-TERMINAL DOMAIN-CONTAINING PROTEIN"/>
    <property type="match status" value="1"/>
</dbReference>
<keyword evidence="8" id="KW-1185">Reference proteome</keyword>
<feature type="transmembrane region" description="Helical" evidence="6">
    <location>
        <begin position="479"/>
        <end position="497"/>
    </location>
</feature>
<feature type="transmembrane region" description="Helical" evidence="6">
    <location>
        <begin position="183"/>
        <end position="203"/>
    </location>
</feature>
<dbReference type="CDD" id="cd13124">
    <property type="entry name" value="MATE_SpoVB_like"/>
    <property type="match status" value="1"/>
</dbReference>
<keyword evidence="2" id="KW-1003">Cell membrane</keyword>
<evidence type="ECO:0000256" key="5">
    <source>
        <dbReference type="ARBA" id="ARBA00023136"/>
    </source>
</evidence>
<feature type="transmembrane region" description="Helical" evidence="6">
    <location>
        <begin position="320"/>
        <end position="340"/>
    </location>
</feature>
<name>A0A6B3VXG8_9BACI</name>
<feature type="transmembrane region" description="Helical" evidence="6">
    <location>
        <begin position="155"/>
        <end position="177"/>
    </location>
</feature>
<proteinExistence type="predicted"/>
<evidence type="ECO:0000256" key="3">
    <source>
        <dbReference type="ARBA" id="ARBA00022692"/>
    </source>
</evidence>
<dbReference type="Pfam" id="PF01943">
    <property type="entry name" value="Polysacc_synt"/>
    <property type="match status" value="1"/>
</dbReference>